<feature type="compositionally biased region" description="Polar residues" evidence="1">
    <location>
        <begin position="1"/>
        <end position="25"/>
    </location>
</feature>
<comment type="caution">
    <text evidence="2">The sequence shown here is derived from an EMBL/GenBank/DDBJ whole genome shotgun (WGS) entry which is preliminary data.</text>
</comment>
<organism evidence="2 3">
    <name type="scientific">Venturia inaequalis</name>
    <name type="common">Apple scab fungus</name>
    <dbReference type="NCBI Taxonomy" id="5025"/>
    <lineage>
        <taxon>Eukaryota</taxon>
        <taxon>Fungi</taxon>
        <taxon>Dikarya</taxon>
        <taxon>Ascomycota</taxon>
        <taxon>Pezizomycotina</taxon>
        <taxon>Dothideomycetes</taxon>
        <taxon>Pleosporomycetidae</taxon>
        <taxon>Venturiales</taxon>
        <taxon>Venturiaceae</taxon>
        <taxon>Venturia</taxon>
    </lineage>
</organism>
<reference evidence="2 3" key="1">
    <citation type="submission" date="2018-12" db="EMBL/GenBank/DDBJ databases">
        <title>Venturia inaequalis Genome Resource.</title>
        <authorList>
            <person name="Lichtner F.J."/>
        </authorList>
    </citation>
    <scope>NUCLEOTIDE SEQUENCE [LARGE SCALE GENOMIC DNA]</scope>
    <source>
        <strain evidence="2 3">120213</strain>
    </source>
</reference>
<evidence type="ECO:0000256" key="1">
    <source>
        <dbReference type="SAM" id="MobiDB-lite"/>
    </source>
</evidence>
<dbReference type="Proteomes" id="UP000447873">
    <property type="component" value="Unassembled WGS sequence"/>
</dbReference>
<gene>
    <name evidence="2" type="ORF">EG328_009502</name>
</gene>
<sequence length="208" mass="23947">MASQNQNTGGSSDHASGNSPNSQWRSWERQEERKVNEQQASFAQQAAVARHNFIYPVRQNHHIPPHQRHGAAFPHQQFPVRNPPLPSQPPHYGTNFSFPRQNPPFSRQLPIPPPPIQAPNNHEIEYLIDVFVGRGFQDYMLLLGYYQHNPNFMVALAHTVLNKYKDSKIKIDQVVTRLRLKKMDEQSEEDTELIDEIIGVLTRENVVS</sequence>
<dbReference type="AlphaFoldDB" id="A0A8H3U825"/>
<feature type="region of interest" description="Disordered" evidence="1">
    <location>
        <begin position="1"/>
        <end position="43"/>
    </location>
</feature>
<proteinExistence type="predicted"/>
<feature type="compositionally biased region" description="Basic and acidic residues" evidence="1">
    <location>
        <begin position="26"/>
        <end position="36"/>
    </location>
</feature>
<evidence type="ECO:0000313" key="3">
    <source>
        <dbReference type="Proteomes" id="UP000447873"/>
    </source>
</evidence>
<dbReference type="EMBL" id="WNWS01000576">
    <property type="protein sequence ID" value="KAE9965626.1"/>
    <property type="molecule type" value="Genomic_DNA"/>
</dbReference>
<protein>
    <submittedName>
        <fullName evidence="2">Uncharacterized protein</fullName>
    </submittedName>
</protein>
<evidence type="ECO:0000313" key="2">
    <source>
        <dbReference type="EMBL" id="KAE9965626.1"/>
    </source>
</evidence>
<name>A0A8H3U825_VENIN</name>
<accession>A0A8H3U825</accession>